<dbReference type="InterPro" id="IPR009078">
    <property type="entry name" value="Ferritin-like_SF"/>
</dbReference>
<dbReference type="Proteomes" id="UP000662747">
    <property type="component" value="Chromosome"/>
</dbReference>
<reference evidence="2 3" key="1">
    <citation type="submission" date="2021-02" db="EMBL/GenBank/DDBJ databases">
        <title>De Novo genome assembly of isolated myxobacteria.</title>
        <authorList>
            <person name="Stevens D.C."/>
        </authorList>
    </citation>
    <scope>NUCLEOTIDE SEQUENCE [LARGE SCALE GENOMIC DNA]</scope>
    <source>
        <strain evidence="3">SCPEA02</strain>
    </source>
</reference>
<proteinExistence type="predicted"/>
<dbReference type="InterPro" id="IPR003251">
    <property type="entry name" value="Rr_diiron-bd_dom"/>
</dbReference>
<evidence type="ECO:0000313" key="2">
    <source>
        <dbReference type="EMBL" id="QSQ24161.1"/>
    </source>
</evidence>
<feature type="domain" description="Rubrerythrin diiron-binding" evidence="1">
    <location>
        <begin position="33"/>
        <end position="159"/>
    </location>
</feature>
<organism evidence="2 3">
    <name type="scientific">Pyxidicoccus parkwayensis</name>
    <dbReference type="NCBI Taxonomy" id="2813578"/>
    <lineage>
        <taxon>Bacteria</taxon>
        <taxon>Pseudomonadati</taxon>
        <taxon>Myxococcota</taxon>
        <taxon>Myxococcia</taxon>
        <taxon>Myxococcales</taxon>
        <taxon>Cystobacterineae</taxon>
        <taxon>Myxococcaceae</taxon>
        <taxon>Pyxidicoccus</taxon>
    </lineage>
</organism>
<dbReference type="EMBL" id="CP071090">
    <property type="protein sequence ID" value="QSQ24161.1"/>
    <property type="molecule type" value="Genomic_DNA"/>
</dbReference>
<name>A0ABX7NZ05_9BACT</name>
<dbReference type="InterPro" id="IPR012347">
    <property type="entry name" value="Ferritin-like"/>
</dbReference>
<evidence type="ECO:0000313" key="3">
    <source>
        <dbReference type="Proteomes" id="UP000662747"/>
    </source>
</evidence>
<dbReference type="Gene3D" id="1.20.1260.10">
    <property type="match status" value="1"/>
</dbReference>
<protein>
    <recommendedName>
        <fullName evidence="1">Rubrerythrin diiron-binding domain-containing protein</fullName>
    </recommendedName>
</protein>
<sequence length="183" mass="20769">MAAKPKPSRDSLRWWEETRSDSEHLVDWLLDQYRGEVTAAGRIEHLRDAYARPGSRAHRVLTVIAGQERRHADWVAGLLIARGLEPEVRGEPEARYWARTLPGIADLETGCAVGAHAERMRLERIEVIAADTSAPPDIRDVFIRILVEERFHERAFRALATQESLERTREAHALGREVLGLVP</sequence>
<accession>A0ABX7NZ05</accession>
<dbReference type="SUPFAM" id="SSF47240">
    <property type="entry name" value="Ferritin-like"/>
    <property type="match status" value="1"/>
</dbReference>
<dbReference type="Pfam" id="PF02915">
    <property type="entry name" value="Rubrerythrin"/>
    <property type="match status" value="1"/>
</dbReference>
<gene>
    <name evidence="2" type="ORF">JY651_04090</name>
</gene>
<keyword evidence="3" id="KW-1185">Reference proteome</keyword>
<evidence type="ECO:0000259" key="1">
    <source>
        <dbReference type="Pfam" id="PF02915"/>
    </source>
</evidence>
<dbReference type="RefSeq" id="WP_206725727.1">
    <property type="nucleotide sequence ID" value="NZ_CP071090.1"/>
</dbReference>